<dbReference type="OrthoDB" id="168462at2759"/>
<accession>A0A6A5A1H4</accession>
<evidence type="ECO:0000256" key="2">
    <source>
        <dbReference type="SAM" id="MobiDB-lite"/>
    </source>
</evidence>
<comment type="caution">
    <text evidence="4">The sequence shown here is derived from an EMBL/GenBank/DDBJ whole genome shotgun (WGS) entry which is preliminary data.</text>
</comment>
<dbReference type="EMBL" id="VJMH01000300">
    <property type="protein sequence ID" value="KAF0717126.1"/>
    <property type="molecule type" value="Genomic_DNA"/>
</dbReference>
<keyword evidence="1" id="KW-0862">Zinc</keyword>
<feature type="region of interest" description="Disordered" evidence="2">
    <location>
        <begin position="180"/>
        <end position="229"/>
    </location>
</feature>
<proteinExistence type="predicted"/>
<evidence type="ECO:0000259" key="3">
    <source>
        <dbReference type="PROSITE" id="PS50119"/>
    </source>
</evidence>
<dbReference type="GO" id="GO:0008270">
    <property type="term" value="F:zinc ion binding"/>
    <property type="evidence" value="ECO:0007669"/>
    <property type="project" value="UniProtKB-KW"/>
</dbReference>
<feature type="region of interest" description="Disordered" evidence="2">
    <location>
        <begin position="1"/>
        <end position="35"/>
    </location>
</feature>
<name>A0A6A5A1H4_9STRA</name>
<sequence length="229" mass="24746">DTRPPTSDTTRPRPNTGVLHPAGRLKDPLGPADAADVTTPHKADDDVLVCCRCDAREAVLWCSQCFSMTCVACWGETHSTAPPRIGGSTVDDDESSSRARLGGCVQTQSLGALHSGPPLPLLRTPPTMVAIESTKVDKKRALMRFRGKSQWSGDGHHHPAADAVVATMHVETRRMALPHTKSLPSLPHPTTVLGKPPEMKAKRPPPVYKDPRGRLPLKQHPVDMSAHLL</sequence>
<gene>
    <name evidence="4" type="ORF">As57867_002465</name>
</gene>
<reference evidence="4" key="1">
    <citation type="submission" date="2019-06" db="EMBL/GenBank/DDBJ databases">
        <title>Genomics analysis of Aphanomyces spp. identifies a new class of oomycete effector associated with host adaptation.</title>
        <authorList>
            <person name="Gaulin E."/>
        </authorList>
    </citation>
    <scope>NUCLEOTIDE SEQUENCE</scope>
    <source>
        <strain evidence="4">CBS 578.67</strain>
    </source>
</reference>
<evidence type="ECO:0000313" key="4">
    <source>
        <dbReference type="EMBL" id="KAF0717126.1"/>
    </source>
</evidence>
<feature type="domain" description="B box-type" evidence="3">
    <location>
        <begin position="45"/>
        <end position="80"/>
    </location>
</feature>
<protein>
    <recommendedName>
        <fullName evidence="3">B box-type domain-containing protein</fullName>
    </recommendedName>
</protein>
<keyword evidence="1" id="KW-0863">Zinc-finger</keyword>
<keyword evidence="1" id="KW-0479">Metal-binding</keyword>
<evidence type="ECO:0000256" key="1">
    <source>
        <dbReference type="PROSITE-ProRule" id="PRU00024"/>
    </source>
</evidence>
<feature type="compositionally biased region" description="Low complexity" evidence="2">
    <location>
        <begin position="1"/>
        <end position="14"/>
    </location>
</feature>
<dbReference type="InterPro" id="IPR000315">
    <property type="entry name" value="Znf_B-box"/>
</dbReference>
<organism evidence="4">
    <name type="scientific">Aphanomyces stellatus</name>
    <dbReference type="NCBI Taxonomy" id="120398"/>
    <lineage>
        <taxon>Eukaryota</taxon>
        <taxon>Sar</taxon>
        <taxon>Stramenopiles</taxon>
        <taxon>Oomycota</taxon>
        <taxon>Saprolegniomycetes</taxon>
        <taxon>Saprolegniales</taxon>
        <taxon>Verrucalvaceae</taxon>
        <taxon>Aphanomyces</taxon>
    </lineage>
</organism>
<dbReference type="AlphaFoldDB" id="A0A6A5A1H4"/>
<dbReference type="PROSITE" id="PS50119">
    <property type="entry name" value="ZF_BBOX"/>
    <property type="match status" value="1"/>
</dbReference>
<feature type="non-terminal residue" evidence="4">
    <location>
        <position position="1"/>
    </location>
</feature>